<keyword evidence="3" id="KW-1185">Reference proteome</keyword>
<reference evidence="2 3" key="1">
    <citation type="submission" date="2014-04" db="EMBL/GenBank/DDBJ databases">
        <title>Draft genome sequence of Hydrogenovibrio marinus MH-110, a model organism for aerobic H2 metabolism.</title>
        <authorList>
            <person name="Cha H.J."/>
            <person name="Jo B.H."/>
            <person name="Hwang B.H."/>
        </authorList>
    </citation>
    <scope>NUCLEOTIDE SEQUENCE [LARGE SCALE GENOMIC DNA]</scope>
    <source>
        <strain evidence="2 3">MH-110</strain>
    </source>
</reference>
<feature type="transmembrane region" description="Helical" evidence="1">
    <location>
        <begin position="20"/>
        <end position="50"/>
    </location>
</feature>
<evidence type="ECO:0000313" key="3">
    <source>
        <dbReference type="Proteomes" id="UP000027341"/>
    </source>
</evidence>
<keyword evidence="1" id="KW-0472">Membrane</keyword>
<dbReference type="STRING" id="28885.EI16_11955"/>
<accession>A0A066ZW91</accession>
<dbReference type="AlphaFoldDB" id="A0A066ZW91"/>
<evidence type="ECO:0000256" key="1">
    <source>
        <dbReference type="SAM" id="Phobius"/>
    </source>
</evidence>
<evidence type="ECO:0000313" key="2">
    <source>
        <dbReference type="EMBL" id="KDN94611.1"/>
    </source>
</evidence>
<dbReference type="Proteomes" id="UP000027341">
    <property type="component" value="Unassembled WGS sequence"/>
</dbReference>
<comment type="caution">
    <text evidence="2">The sequence shown here is derived from an EMBL/GenBank/DDBJ whole genome shotgun (WGS) entry which is preliminary data.</text>
</comment>
<protein>
    <submittedName>
        <fullName evidence="2">Uncharacterized protein</fullName>
    </submittedName>
</protein>
<organism evidence="2 3">
    <name type="scientific">Hydrogenovibrio marinus</name>
    <dbReference type="NCBI Taxonomy" id="28885"/>
    <lineage>
        <taxon>Bacteria</taxon>
        <taxon>Pseudomonadati</taxon>
        <taxon>Pseudomonadota</taxon>
        <taxon>Gammaproteobacteria</taxon>
        <taxon>Thiotrichales</taxon>
        <taxon>Piscirickettsiaceae</taxon>
        <taxon>Hydrogenovibrio</taxon>
    </lineage>
</organism>
<keyword evidence="1" id="KW-1133">Transmembrane helix</keyword>
<sequence>MLNHNNQKTAFSKRMLKNGILALIAFLLSISFFALADFGGLDFLFVGVYAGLKEPMTLLSGFSLVVNLAMAVFFIEQFLSVKRKRIDL</sequence>
<dbReference type="RefSeq" id="WP_029913752.1">
    <property type="nucleotide sequence ID" value="NZ_JMIU01000002.1"/>
</dbReference>
<feature type="transmembrane region" description="Helical" evidence="1">
    <location>
        <begin position="56"/>
        <end position="75"/>
    </location>
</feature>
<proteinExistence type="predicted"/>
<gene>
    <name evidence="2" type="ORF">EI16_11955</name>
</gene>
<name>A0A066ZW91_HYDMR</name>
<keyword evidence="1" id="KW-0812">Transmembrane</keyword>
<dbReference type="EMBL" id="JMIU01000002">
    <property type="protein sequence ID" value="KDN94611.1"/>
    <property type="molecule type" value="Genomic_DNA"/>
</dbReference>